<dbReference type="EC" id="1.14.19.17" evidence="3"/>
<feature type="domain" description="Sphingolipid delta4-desaturase N-terminal" evidence="11">
    <location>
        <begin position="55"/>
        <end position="93"/>
    </location>
</feature>
<evidence type="ECO:0000256" key="6">
    <source>
        <dbReference type="ARBA" id="ARBA00023002"/>
    </source>
</evidence>
<evidence type="ECO:0000259" key="11">
    <source>
        <dbReference type="SMART" id="SM01269"/>
    </source>
</evidence>
<dbReference type="AlphaFoldDB" id="Q5KNJ8"/>
<dbReference type="GO" id="GO:0016020">
    <property type="term" value="C:membrane"/>
    <property type="evidence" value="ECO:0007669"/>
    <property type="project" value="UniProtKB-SubCell"/>
</dbReference>
<feature type="region of interest" description="Disordered" evidence="9">
    <location>
        <begin position="1"/>
        <end position="52"/>
    </location>
</feature>
<evidence type="ECO:0000256" key="7">
    <source>
        <dbReference type="ARBA" id="ARBA00023098"/>
    </source>
</evidence>
<name>Q5KNJ8_CRYD1</name>
<evidence type="ECO:0000313" key="13">
    <source>
        <dbReference type="Proteomes" id="UP000002149"/>
    </source>
</evidence>
<keyword evidence="4 10" id="KW-0812">Transmembrane</keyword>
<dbReference type="RefSeq" id="XP_566973.1">
    <property type="nucleotide sequence ID" value="XM_566973.2"/>
</dbReference>
<keyword evidence="13" id="KW-1185">Reference proteome</keyword>
<evidence type="ECO:0000256" key="3">
    <source>
        <dbReference type="ARBA" id="ARBA00012021"/>
    </source>
</evidence>
<evidence type="ECO:0000256" key="9">
    <source>
        <dbReference type="SAM" id="MobiDB-lite"/>
    </source>
</evidence>
<dbReference type="Pfam" id="PF00487">
    <property type="entry name" value="FA_desaturase"/>
    <property type="match status" value="1"/>
</dbReference>
<reference evidence="12 13" key="1">
    <citation type="journal article" date="2005" name="Science">
        <title>The genome of the basidiomycetous yeast and human pathogen Cryptococcus neoformans.</title>
        <authorList>
            <person name="Loftus B.J."/>
            <person name="Fung E."/>
            <person name="Roncaglia P."/>
            <person name="Rowley D."/>
            <person name="Amedeo P."/>
            <person name="Bruno D."/>
            <person name="Vamathevan J."/>
            <person name="Miranda M."/>
            <person name="Anderson I.J."/>
            <person name="Fraser J.A."/>
            <person name="Allen J.E."/>
            <person name="Bosdet I.E."/>
            <person name="Brent M.R."/>
            <person name="Chiu R."/>
            <person name="Doering T.L."/>
            <person name="Donlin M.J."/>
            <person name="D'Souza C.A."/>
            <person name="Fox D.S."/>
            <person name="Grinberg V."/>
            <person name="Fu J."/>
            <person name="Fukushima M."/>
            <person name="Haas B.J."/>
            <person name="Huang J.C."/>
            <person name="Janbon G."/>
            <person name="Jones S.J."/>
            <person name="Koo H.L."/>
            <person name="Krzywinski M.I."/>
            <person name="Kwon-Chung J.K."/>
            <person name="Lengeler K.B."/>
            <person name="Maiti R."/>
            <person name="Marra M.A."/>
            <person name="Marra R.E."/>
            <person name="Mathewson C.A."/>
            <person name="Mitchell T.G."/>
            <person name="Pertea M."/>
            <person name="Riggs F.R."/>
            <person name="Salzberg S.L."/>
            <person name="Schein J.E."/>
            <person name="Shvartsbeyn A."/>
            <person name="Shin H."/>
            <person name="Shumway M."/>
            <person name="Specht C.A."/>
            <person name="Suh B.B."/>
            <person name="Tenney A."/>
            <person name="Utterback T.R."/>
            <person name="Wickes B.L."/>
            <person name="Wortman J.R."/>
            <person name="Wye N.H."/>
            <person name="Kronstad J.W."/>
            <person name="Lodge J.K."/>
            <person name="Heitman J."/>
            <person name="Davis R.W."/>
            <person name="Fraser C.M."/>
            <person name="Hyman R.W."/>
        </authorList>
    </citation>
    <scope>NUCLEOTIDE SEQUENCE [LARGE SCALE GENOMIC DNA]</scope>
    <source>
        <strain evidence="13">JEC21 / ATCC MYA-565</strain>
    </source>
</reference>
<evidence type="ECO:0000256" key="4">
    <source>
        <dbReference type="ARBA" id="ARBA00022692"/>
    </source>
</evidence>
<dbReference type="CDD" id="cd03508">
    <property type="entry name" value="Delta4-sphingolipid-FADS-like"/>
    <property type="match status" value="1"/>
</dbReference>
<accession>Q55Z83</accession>
<feature type="transmembrane region" description="Helical" evidence="10">
    <location>
        <begin position="117"/>
        <end position="138"/>
    </location>
</feature>
<feature type="compositionally biased region" description="Basic and acidic residues" evidence="9">
    <location>
        <begin position="414"/>
        <end position="429"/>
    </location>
</feature>
<dbReference type="VEuPathDB" id="FungiDB:CNA06240"/>
<dbReference type="GeneID" id="3254019"/>
<keyword evidence="7" id="KW-0443">Lipid metabolism</keyword>
<feature type="compositionally biased region" description="Basic and acidic residues" evidence="9">
    <location>
        <begin position="31"/>
        <end position="50"/>
    </location>
</feature>
<dbReference type="GO" id="GO:0042284">
    <property type="term" value="F:sphingolipid delta-4 desaturase activity"/>
    <property type="evidence" value="ECO:0000318"/>
    <property type="project" value="GO_Central"/>
</dbReference>
<evidence type="ECO:0000256" key="10">
    <source>
        <dbReference type="SAM" id="Phobius"/>
    </source>
</evidence>
<dbReference type="SMART" id="SM01269">
    <property type="entry name" value="Lipid_DES"/>
    <property type="match status" value="1"/>
</dbReference>
<evidence type="ECO:0000256" key="2">
    <source>
        <dbReference type="ARBA" id="ARBA00006146"/>
    </source>
</evidence>
<gene>
    <name evidence="12" type="ordered locus">CNA06240</name>
</gene>
<organism evidence="12 13">
    <name type="scientific">Cryptococcus deneoformans (strain JEC21 / ATCC MYA-565)</name>
    <name type="common">Cryptococcus neoformans var. neoformans serotype D</name>
    <dbReference type="NCBI Taxonomy" id="214684"/>
    <lineage>
        <taxon>Eukaryota</taxon>
        <taxon>Fungi</taxon>
        <taxon>Dikarya</taxon>
        <taxon>Basidiomycota</taxon>
        <taxon>Agaricomycotina</taxon>
        <taxon>Tremellomycetes</taxon>
        <taxon>Tremellales</taxon>
        <taxon>Cryptococcaceae</taxon>
        <taxon>Cryptococcus</taxon>
        <taxon>Cryptococcus neoformans species complex</taxon>
    </lineage>
</organism>
<dbReference type="KEGG" id="cne:CNA06240"/>
<dbReference type="STRING" id="214684.Q5KNJ8"/>
<accession>Q5KNJ8</accession>
<dbReference type="InParanoid" id="Q5KNJ8"/>
<dbReference type="GO" id="GO:0046512">
    <property type="term" value="P:sphingosine biosynthetic process"/>
    <property type="evidence" value="ECO:0007669"/>
    <property type="project" value="EnsemblFungi"/>
</dbReference>
<evidence type="ECO:0000256" key="5">
    <source>
        <dbReference type="ARBA" id="ARBA00022989"/>
    </source>
</evidence>
<feature type="transmembrane region" description="Helical" evidence="10">
    <location>
        <begin position="235"/>
        <end position="253"/>
    </location>
</feature>
<dbReference type="Pfam" id="PF08557">
    <property type="entry name" value="Lipid_DES"/>
    <property type="match status" value="1"/>
</dbReference>
<dbReference type="eggNOG" id="KOG2987">
    <property type="taxonomic scope" value="Eukaryota"/>
</dbReference>
<feature type="compositionally biased region" description="Basic and acidic residues" evidence="9">
    <location>
        <begin position="397"/>
        <end position="406"/>
    </location>
</feature>
<dbReference type="EMBL" id="AE017341">
    <property type="protein sequence ID" value="AAW41154.1"/>
    <property type="molecule type" value="Genomic_DNA"/>
</dbReference>
<evidence type="ECO:0000256" key="1">
    <source>
        <dbReference type="ARBA" id="ARBA00004141"/>
    </source>
</evidence>
<dbReference type="GO" id="GO:0046513">
    <property type="term" value="P:ceramide biosynthetic process"/>
    <property type="evidence" value="ECO:0000318"/>
    <property type="project" value="GO_Central"/>
</dbReference>
<dbReference type="PaxDb" id="214684-Q5KNJ8"/>
<feature type="region of interest" description="Disordered" evidence="9">
    <location>
        <begin position="397"/>
        <end position="429"/>
    </location>
</feature>
<dbReference type="InterPro" id="IPR011388">
    <property type="entry name" value="DES1/DES2"/>
</dbReference>
<comment type="subcellular location">
    <subcellularLocation>
        <location evidence="1">Membrane</location>
        <topology evidence="1">Multi-pass membrane protein</topology>
    </subcellularLocation>
</comment>
<comment type="similarity">
    <text evidence="2">Belongs to the fatty acid desaturase type 1 family. DEGS subfamily.</text>
</comment>
<dbReference type="InterPro" id="IPR013866">
    <property type="entry name" value="Sphingolipid_d4-desaturase_N"/>
</dbReference>
<keyword evidence="8 10" id="KW-0472">Membrane</keyword>
<dbReference type="OrthoDB" id="200948at2759"/>
<sequence>MDPVVFPEVPPHATPRSRHAPPSPALSSADPSDREHDSSDETNSHTHASEEPFVDPYPDFLWMTTEEPHRSRRIAILKAHPEVRKLMGPTPATLPLVFAVLGLQLSLSLYLKSHHTLSLPVLLTAYVVGGTANQNIFLAIHEITHNLALKSIKANKCLAIIANLSIGIPYAMAFKGYHIEHHKFLGEDGIDTDLPSRFEALVLNNVAGKTFFATFQLLFYAIRPGFIRAQTFTRWHFYNLVGVIGFHLLWYHFFGIRPWLYLVLSSFFAGSLHPCAAHFIAEHYLMEGHLPVGENLLGDDLIKGLSQETTSYYGWLNILCYNVGYHNEHHDFPSVPWTRLPELHRIAHEFYDPLPSHASWPYVTWKFITDPSVGMWCRAKREGKGERLHESIWVDGSRHVSGKGEDGMDEEEERGYASDRDEQMKKKKT</sequence>
<feature type="transmembrane region" description="Helical" evidence="10">
    <location>
        <begin position="259"/>
        <end position="281"/>
    </location>
</feature>
<keyword evidence="6" id="KW-0560">Oxidoreductase</keyword>
<dbReference type="PANTHER" id="PTHR12879:SF8">
    <property type="entry name" value="SPHINGOLIPID DELTA(4)-DESATURASE DES1"/>
    <property type="match status" value="1"/>
</dbReference>
<dbReference type="PANTHER" id="PTHR12879">
    <property type="entry name" value="SPHINGOLIPID DELTA 4 DESATURASE/C-4 HYDROXYLASE PROTEIN DES2"/>
    <property type="match status" value="1"/>
</dbReference>
<evidence type="ECO:0000256" key="8">
    <source>
        <dbReference type="ARBA" id="ARBA00023136"/>
    </source>
</evidence>
<dbReference type="FunCoup" id="Q5KNJ8">
    <property type="interactions" value="87"/>
</dbReference>
<dbReference type="HOGENOM" id="CLU_032156_0_1_1"/>
<dbReference type="InterPro" id="IPR005804">
    <property type="entry name" value="FA_desaturase_dom"/>
</dbReference>
<dbReference type="Proteomes" id="UP000002149">
    <property type="component" value="Chromosome 1"/>
</dbReference>
<evidence type="ECO:0000313" key="12">
    <source>
        <dbReference type="EMBL" id="AAW41154.1"/>
    </source>
</evidence>
<keyword evidence="5 10" id="KW-1133">Transmembrane helix</keyword>
<proteinExistence type="inferred from homology"/>
<feature type="transmembrane region" description="Helical" evidence="10">
    <location>
        <begin position="206"/>
        <end position="223"/>
    </location>
</feature>
<protein>
    <recommendedName>
        <fullName evidence="3">sphingolipid 4-desaturase</fullName>
        <ecNumber evidence="3">1.14.19.17</ecNumber>
    </recommendedName>
</protein>
<feature type="transmembrane region" description="Helical" evidence="10">
    <location>
        <begin position="158"/>
        <end position="177"/>
    </location>
</feature>
<dbReference type="OMA" id="GATCNQN"/>